<dbReference type="InterPro" id="IPR003959">
    <property type="entry name" value="ATPase_AAA_core"/>
</dbReference>
<dbReference type="GO" id="GO:0008270">
    <property type="term" value="F:zinc ion binding"/>
    <property type="evidence" value="ECO:0007669"/>
    <property type="project" value="UniProtKB-UniRule"/>
</dbReference>
<keyword evidence="4 14" id="KW-0812">Transmembrane</keyword>
<keyword evidence="7 14" id="KW-0378">Hydrolase</keyword>
<evidence type="ECO:0000256" key="10">
    <source>
        <dbReference type="ARBA" id="ARBA00022989"/>
    </source>
</evidence>
<evidence type="ECO:0000256" key="9">
    <source>
        <dbReference type="ARBA" id="ARBA00022840"/>
    </source>
</evidence>
<evidence type="ECO:0000256" key="15">
    <source>
        <dbReference type="RuleBase" id="RU003651"/>
    </source>
</evidence>
<keyword evidence="3 14" id="KW-0645">Protease</keyword>
<dbReference type="InterPro" id="IPR001315">
    <property type="entry name" value="CARD"/>
</dbReference>
<organism evidence="17 18">
    <name type="scientific">Candidatus Dojkabacteria bacterium</name>
    <dbReference type="NCBI Taxonomy" id="2099670"/>
    <lineage>
        <taxon>Bacteria</taxon>
        <taxon>Candidatus Dojkabacteria</taxon>
    </lineage>
</organism>
<keyword evidence="11 14" id="KW-0482">Metalloprotease</keyword>
<dbReference type="AlphaFoldDB" id="A0A832RA05"/>
<dbReference type="NCBIfam" id="TIGR01241">
    <property type="entry name" value="FtsH_fam"/>
    <property type="match status" value="1"/>
</dbReference>
<dbReference type="Gene3D" id="1.20.58.760">
    <property type="entry name" value="Peptidase M41"/>
    <property type="match status" value="1"/>
</dbReference>
<keyword evidence="10 14" id="KW-1133">Transmembrane helix</keyword>
<comment type="cofactor">
    <cofactor evidence="14">
        <name>Zn(2+)</name>
        <dbReference type="ChEBI" id="CHEBI:29105"/>
    </cofactor>
    <text evidence="14">Binds 1 zinc ion per subunit.</text>
</comment>
<accession>A0A832RA05</accession>
<comment type="similarity">
    <text evidence="13 14">In the central section; belongs to the AAA ATPase family.</text>
</comment>
<dbReference type="GO" id="GO:0005886">
    <property type="term" value="C:plasma membrane"/>
    <property type="evidence" value="ECO:0007669"/>
    <property type="project" value="UniProtKB-SubCell"/>
</dbReference>
<reference evidence="17 18" key="1">
    <citation type="journal article" date="2020" name="Biotechnol. Biofuels">
        <title>New insights from the biogas microbiome by comprehensive genome-resolved metagenomics of nearly 1600 species originating from multiple anaerobic digesters.</title>
        <authorList>
            <person name="Campanaro S."/>
            <person name="Treu L."/>
            <person name="Rodriguez-R L.M."/>
            <person name="Kovalovszki A."/>
            <person name="Ziels R.M."/>
            <person name="Maus I."/>
            <person name="Zhu X."/>
            <person name="Kougias P.G."/>
            <person name="Basile A."/>
            <person name="Luo G."/>
            <person name="Schluter A."/>
            <person name="Konstantinidis K.T."/>
            <person name="Angelidaki I."/>
        </authorList>
    </citation>
    <scope>NUCLEOTIDE SEQUENCE [LARGE SCALE GENOMIC DNA]</scope>
    <source>
        <strain evidence="17">AS05jafATM_89</strain>
    </source>
</reference>
<dbReference type="FunFam" id="1.10.8.60:FF:000001">
    <property type="entry name" value="ATP-dependent zinc metalloprotease FtsH"/>
    <property type="match status" value="1"/>
</dbReference>
<dbReference type="HAMAP" id="MF_01458">
    <property type="entry name" value="FtsH"/>
    <property type="match status" value="1"/>
</dbReference>
<dbReference type="GO" id="GO:0030163">
    <property type="term" value="P:protein catabolic process"/>
    <property type="evidence" value="ECO:0007669"/>
    <property type="project" value="UniProtKB-UniRule"/>
</dbReference>
<feature type="active site" evidence="14">
    <location>
        <position position="454"/>
    </location>
</feature>
<dbReference type="InterPro" id="IPR003593">
    <property type="entry name" value="AAA+_ATPase"/>
</dbReference>
<gene>
    <name evidence="17" type="primary">hflB</name>
    <name evidence="14" type="synonym">ftsH</name>
    <name evidence="17" type="ORF">GX533_02605</name>
</gene>
<dbReference type="SUPFAM" id="SSF52540">
    <property type="entry name" value="P-loop containing nucleoside triphosphate hydrolases"/>
    <property type="match status" value="1"/>
</dbReference>
<evidence type="ECO:0000256" key="2">
    <source>
        <dbReference type="ARBA" id="ARBA00010044"/>
    </source>
</evidence>
<feature type="domain" description="CARD" evidence="16">
    <location>
        <begin position="574"/>
        <end position="634"/>
    </location>
</feature>
<dbReference type="InterPro" id="IPR000642">
    <property type="entry name" value="Peptidase_M41"/>
</dbReference>
<evidence type="ECO:0000256" key="1">
    <source>
        <dbReference type="ARBA" id="ARBA00004370"/>
    </source>
</evidence>
<dbReference type="Pfam" id="PF00004">
    <property type="entry name" value="AAA"/>
    <property type="match status" value="1"/>
</dbReference>
<dbReference type="GO" id="GO:0005524">
    <property type="term" value="F:ATP binding"/>
    <property type="evidence" value="ECO:0007669"/>
    <property type="project" value="UniProtKB-UniRule"/>
</dbReference>
<dbReference type="InterPro" id="IPR003960">
    <property type="entry name" value="ATPase_AAA_CS"/>
</dbReference>
<name>A0A832RA05_9BACT</name>
<keyword evidence="8 14" id="KW-0862">Zinc</keyword>
<dbReference type="Pfam" id="PF17862">
    <property type="entry name" value="AAA_lid_3"/>
    <property type="match status" value="1"/>
</dbReference>
<dbReference type="FunFam" id="3.40.50.300:FF:000001">
    <property type="entry name" value="ATP-dependent zinc metalloprotease FtsH"/>
    <property type="match status" value="1"/>
</dbReference>
<comment type="similarity">
    <text evidence="15">Belongs to the AAA ATPase family.</text>
</comment>
<feature type="transmembrane region" description="Helical" evidence="14">
    <location>
        <begin position="139"/>
        <end position="163"/>
    </location>
</feature>
<evidence type="ECO:0000256" key="11">
    <source>
        <dbReference type="ARBA" id="ARBA00023049"/>
    </source>
</evidence>
<comment type="function">
    <text evidence="14">Acts as a processive, ATP-dependent zinc metallopeptidase for both cytoplasmic and membrane proteins. Plays a role in the quality control of integral membrane proteins.</text>
</comment>
<dbReference type="Gene3D" id="3.40.50.300">
    <property type="entry name" value="P-loop containing nucleotide triphosphate hydrolases"/>
    <property type="match status" value="1"/>
</dbReference>
<feature type="binding site" evidence="14">
    <location>
        <position position="457"/>
    </location>
    <ligand>
        <name>Zn(2+)</name>
        <dbReference type="ChEBI" id="CHEBI:29105"/>
        <note>catalytic</note>
    </ligand>
</feature>
<keyword evidence="6 14" id="KW-0547">Nucleotide-binding</keyword>
<evidence type="ECO:0000256" key="7">
    <source>
        <dbReference type="ARBA" id="ARBA00022801"/>
    </source>
</evidence>
<dbReference type="Pfam" id="PF01434">
    <property type="entry name" value="Peptidase_M41"/>
    <property type="match status" value="1"/>
</dbReference>
<comment type="subunit">
    <text evidence="14">Homohexamer.</text>
</comment>
<evidence type="ECO:0000256" key="12">
    <source>
        <dbReference type="ARBA" id="ARBA00023136"/>
    </source>
</evidence>
<comment type="similarity">
    <text evidence="2 14">In the C-terminal section; belongs to the peptidase M41 family.</text>
</comment>
<dbReference type="PANTHER" id="PTHR23076:SF113">
    <property type="entry name" value="ATP-DEPENDENT ZINC METALLOPROTEASE FTSH 1, CHLOROPLASTIC-RELATED"/>
    <property type="match status" value="1"/>
</dbReference>
<dbReference type="InterPro" id="IPR037219">
    <property type="entry name" value="Peptidase_M41-like"/>
</dbReference>
<keyword evidence="5 14" id="KW-0479">Metal-binding</keyword>
<dbReference type="GO" id="GO:0006508">
    <property type="term" value="P:proteolysis"/>
    <property type="evidence" value="ECO:0007669"/>
    <property type="project" value="UniProtKB-KW"/>
</dbReference>
<comment type="subcellular location">
    <subcellularLocation>
        <location evidence="14">Cell membrane</location>
        <topology evidence="14">Multi-pass membrane protein</topology>
        <orientation evidence="14">Cytoplasmic side</orientation>
    </subcellularLocation>
    <subcellularLocation>
        <location evidence="1">Membrane</location>
    </subcellularLocation>
</comment>
<evidence type="ECO:0000256" key="13">
    <source>
        <dbReference type="ARBA" id="ARBA00061570"/>
    </source>
</evidence>
<evidence type="ECO:0000256" key="8">
    <source>
        <dbReference type="ARBA" id="ARBA00022833"/>
    </source>
</evidence>
<keyword evidence="12 14" id="KW-0472">Membrane</keyword>
<feature type="binding site" evidence="14">
    <location>
        <position position="453"/>
    </location>
    <ligand>
        <name>Zn(2+)</name>
        <dbReference type="ChEBI" id="CHEBI:29105"/>
        <note>catalytic</note>
    </ligand>
</feature>
<evidence type="ECO:0000313" key="18">
    <source>
        <dbReference type="Proteomes" id="UP000576550"/>
    </source>
</evidence>
<dbReference type="GO" id="GO:0016887">
    <property type="term" value="F:ATP hydrolysis activity"/>
    <property type="evidence" value="ECO:0007669"/>
    <property type="project" value="UniProtKB-UniRule"/>
</dbReference>
<dbReference type="FunFam" id="1.20.58.760:FF:000001">
    <property type="entry name" value="ATP-dependent zinc metalloprotease FtsH"/>
    <property type="match status" value="1"/>
</dbReference>
<comment type="caution">
    <text evidence="17">The sequence shown here is derived from an EMBL/GenBank/DDBJ whole genome shotgun (WGS) entry which is preliminary data.</text>
</comment>
<dbReference type="PANTHER" id="PTHR23076">
    <property type="entry name" value="METALLOPROTEASE M41 FTSH"/>
    <property type="match status" value="1"/>
</dbReference>
<dbReference type="PROSITE" id="PS50209">
    <property type="entry name" value="CARD"/>
    <property type="match status" value="1"/>
</dbReference>
<evidence type="ECO:0000313" key="17">
    <source>
        <dbReference type="EMBL" id="HHX99542.1"/>
    </source>
</evidence>
<dbReference type="CDD" id="cd19501">
    <property type="entry name" value="RecA-like_FtsH"/>
    <property type="match status" value="1"/>
</dbReference>
<dbReference type="Proteomes" id="UP000576550">
    <property type="component" value="Unassembled WGS sequence"/>
</dbReference>
<evidence type="ECO:0000256" key="5">
    <source>
        <dbReference type="ARBA" id="ARBA00022723"/>
    </source>
</evidence>
<evidence type="ECO:0000256" key="3">
    <source>
        <dbReference type="ARBA" id="ARBA00022670"/>
    </source>
</evidence>
<evidence type="ECO:0000256" key="6">
    <source>
        <dbReference type="ARBA" id="ARBA00022741"/>
    </source>
</evidence>
<dbReference type="InterPro" id="IPR005936">
    <property type="entry name" value="FtsH"/>
</dbReference>
<dbReference type="Gene3D" id="1.10.8.60">
    <property type="match status" value="1"/>
</dbReference>
<dbReference type="EMBL" id="DUTP01000005">
    <property type="protein sequence ID" value="HHX99542.1"/>
    <property type="molecule type" value="Genomic_DNA"/>
</dbReference>
<sequence>MSEQKDKKKNKKTEDKKNVYVVDLRKMPTGRRVKLPSVPAIISIVVLVSLGMYLYGLLSYKGEEVSVSNVITSISEKDYDKIVLKDDMVVLEKEEKIAGRDVVRKEYARLPQGMDFYQVLSDAEIDIKELGDDFYEPKVGISFGDVLTLLFLTAAVTLGFFMIKNMQASGGKIMDFGESKARMLFGKKTGTSFDDVAGIDDVKEELTEIVDFLKNPKKYRDLGARIPRGVLLAGAPGTGKTLLAKAIAGEAGVPFFHTSGSEFEEMLVGAGASRVRDLFKKARNTTPCIIFIDEIDAVAKKRGTVLHSGAGEQTLNQILVEMDGLEERENVIVLAATNRPDVLDPAILRPGRFDRMVVVHMPDAKGREEILAVHAKNKKFAEGVNLKDLAKKTIGYSGADLENILNEAAIMAAQEGDKEIGQDDIDEAFLKVKLGRKKNRETEEEDLRKTAYHEAGHAIVAKFTPGSDPVEQVSIIPRGMTGGVTVYIPEKERKTLYKAQMLAWLRSGVGGRAAEEIFLDDISSGASADIEQATELAKEMVMKYGMSEKLGMVKYGDMDETSHLGYKYGGGRDFSEETAKTIDAEVKRLIDEAYVDAKKVLTEQKEYVEKLVDLLLEKEVVTREEFEELFIEKK</sequence>
<dbReference type="PROSITE" id="PS00674">
    <property type="entry name" value="AAA"/>
    <property type="match status" value="1"/>
</dbReference>
<dbReference type="SUPFAM" id="SSF140990">
    <property type="entry name" value="FtsH protease domain-like"/>
    <property type="match status" value="1"/>
</dbReference>
<evidence type="ECO:0000256" key="4">
    <source>
        <dbReference type="ARBA" id="ARBA00022692"/>
    </source>
</evidence>
<dbReference type="EC" id="3.4.24.-" evidence="14"/>
<feature type="binding site" evidence="14">
    <location>
        <begin position="234"/>
        <end position="241"/>
    </location>
    <ligand>
        <name>ATP</name>
        <dbReference type="ChEBI" id="CHEBI:30616"/>
    </ligand>
</feature>
<evidence type="ECO:0000259" key="16">
    <source>
        <dbReference type="PROSITE" id="PS50209"/>
    </source>
</evidence>
<dbReference type="InterPro" id="IPR041569">
    <property type="entry name" value="AAA_lid_3"/>
</dbReference>
<feature type="transmembrane region" description="Helical" evidence="14">
    <location>
        <begin position="35"/>
        <end position="55"/>
    </location>
</feature>
<keyword evidence="14" id="KW-1003">Cell membrane</keyword>
<dbReference type="InterPro" id="IPR027417">
    <property type="entry name" value="P-loop_NTPase"/>
</dbReference>
<dbReference type="GO" id="GO:0004176">
    <property type="term" value="F:ATP-dependent peptidase activity"/>
    <property type="evidence" value="ECO:0007669"/>
    <property type="project" value="InterPro"/>
</dbReference>
<feature type="binding site" evidence="14">
    <location>
        <position position="529"/>
    </location>
    <ligand>
        <name>Zn(2+)</name>
        <dbReference type="ChEBI" id="CHEBI:29105"/>
        <note>catalytic</note>
    </ligand>
</feature>
<keyword evidence="9 14" id="KW-0067">ATP-binding</keyword>
<protein>
    <recommendedName>
        <fullName evidence="14">ATP-dependent zinc metalloprotease FtsH</fullName>
        <ecNumber evidence="14">3.4.24.-</ecNumber>
    </recommendedName>
</protein>
<evidence type="ECO:0000256" key="14">
    <source>
        <dbReference type="HAMAP-Rule" id="MF_01458"/>
    </source>
</evidence>
<dbReference type="GO" id="GO:0004222">
    <property type="term" value="F:metalloendopeptidase activity"/>
    <property type="evidence" value="ECO:0007669"/>
    <property type="project" value="InterPro"/>
</dbReference>
<dbReference type="SMART" id="SM00382">
    <property type="entry name" value="AAA"/>
    <property type="match status" value="1"/>
</dbReference>
<proteinExistence type="inferred from homology"/>